<organism evidence="1">
    <name type="scientific">hydrothermal vent metagenome</name>
    <dbReference type="NCBI Taxonomy" id="652676"/>
    <lineage>
        <taxon>unclassified sequences</taxon>
        <taxon>metagenomes</taxon>
        <taxon>ecological metagenomes</taxon>
    </lineage>
</organism>
<sequence length="32" mass="3389">MNTPSLTQKIITNSKLAIAVLVTQISLFGTAN</sequence>
<dbReference type="AlphaFoldDB" id="A0A3B0VGI0"/>
<evidence type="ECO:0000313" key="1">
    <source>
        <dbReference type="EMBL" id="VAW37417.1"/>
    </source>
</evidence>
<name>A0A3B0VGI0_9ZZZZ</name>
<reference evidence="1" key="1">
    <citation type="submission" date="2018-06" db="EMBL/GenBank/DDBJ databases">
        <authorList>
            <person name="Zhirakovskaya E."/>
        </authorList>
    </citation>
    <scope>NUCLEOTIDE SEQUENCE</scope>
</reference>
<dbReference type="EMBL" id="UOEW01000166">
    <property type="protein sequence ID" value="VAW37417.1"/>
    <property type="molecule type" value="Genomic_DNA"/>
</dbReference>
<feature type="non-terminal residue" evidence="1">
    <location>
        <position position="32"/>
    </location>
</feature>
<protein>
    <submittedName>
        <fullName evidence="1">Uncharacterized protein</fullName>
    </submittedName>
</protein>
<proteinExistence type="predicted"/>
<gene>
    <name evidence="1" type="ORF">MNBD_GAMMA01-1015</name>
</gene>
<accession>A0A3B0VGI0</accession>